<name>A0A918NAT2_9ACTN</name>
<evidence type="ECO:0000313" key="2">
    <source>
        <dbReference type="Proteomes" id="UP000645555"/>
    </source>
</evidence>
<sequence length="60" mass="6411">MEEATDGGTARTDAHLDGPAALAFRALLDHTQTCVQCIADSRKCATGRVLVRTVRQARQG</sequence>
<accession>A0A918NAT2</accession>
<keyword evidence="2" id="KW-1185">Reference proteome</keyword>
<evidence type="ECO:0000313" key="1">
    <source>
        <dbReference type="EMBL" id="GGX54189.1"/>
    </source>
</evidence>
<dbReference type="AlphaFoldDB" id="A0A918NAT2"/>
<dbReference type="EMBL" id="BMWD01000006">
    <property type="protein sequence ID" value="GGX54189.1"/>
    <property type="molecule type" value="Genomic_DNA"/>
</dbReference>
<dbReference type="Proteomes" id="UP000645555">
    <property type="component" value="Unassembled WGS sequence"/>
</dbReference>
<dbReference type="RefSeq" id="WP_190035210.1">
    <property type="nucleotide sequence ID" value="NZ_BMWD01000006.1"/>
</dbReference>
<reference evidence="1" key="1">
    <citation type="journal article" date="2014" name="Int. J. Syst. Evol. Microbiol.">
        <title>Complete genome sequence of Corynebacterium casei LMG S-19264T (=DSM 44701T), isolated from a smear-ripened cheese.</title>
        <authorList>
            <consortium name="US DOE Joint Genome Institute (JGI-PGF)"/>
            <person name="Walter F."/>
            <person name="Albersmeier A."/>
            <person name="Kalinowski J."/>
            <person name="Ruckert C."/>
        </authorList>
    </citation>
    <scope>NUCLEOTIDE SEQUENCE</scope>
    <source>
        <strain evidence="1">JCM 4956</strain>
    </source>
</reference>
<reference evidence="1" key="2">
    <citation type="submission" date="2020-09" db="EMBL/GenBank/DDBJ databases">
        <authorList>
            <person name="Sun Q."/>
            <person name="Ohkuma M."/>
        </authorList>
    </citation>
    <scope>NUCLEOTIDE SEQUENCE</scope>
    <source>
        <strain evidence="1">JCM 4956</strain>
    </source>
</reference>
<protein>
    <submittedName>
        <fullName evidence="1">Uncharacterized protein</fullName>
    </submittedName>
</protein>
<organism evidence="1 2">
    <name type="scientific">Streptomyces fructofermentans</name>
    <dbReference type="NCBI Taxonomy" id="152141"/>
    <lineage>
        <taxon>Bacteria</taxon>
        <taxon>Bacillati</taxon>
        <taxon>Actinomycetota</taxon>
        <taxon>Actinomycetes</taxon>
        <taxon>Kitasatosporales</taxon>
        <taxon>Streptomycetaceae</taxon>
        <taxon>Streptomyces</taxon>
    </lineage>
</organism>
<proteinExistence type="predicted"/>
<gene>
    <name evidence="1" type="ORF">GCM10010515_21760</name>
</gene>
<comment type="caution">
    <text evidence="1">The sequence shown here is derived from an EMBL/GenBank/DDBJ whole genome shotgun (WGS) entry which is preliminary data.</text>
</comment>